<dbReference type="InterPro" id="IPR006047">
    <property type="entry name" value="GH13_cat_dom"/>
</dbReference>
<dbReference type="InterPro" id="IPR017853">
    <property type="entry name" value="GH"/>
</dbReference>
<sequence>MSSVTQPAPVHPVPTRAPAPVPAGSSPFPGEPFPLGATLTDRGTNFAVVADGAESVDLCLVDALGDERSIAMQDRRYGIWHTFLPGVRSGQRYGYRVHGRDHSKILLDPYALRIDSTDYDLMAASAAGVDTLGKVPLGIVVDPVRARPGRPRIPWEHTVVYEAHVAGLTRLHPGIPPALRGTYAGLAHPVMVDHLRRLNVTTLQLLPVHAHTAEPGLYATGRKNYWGYSTLSFFAVHPGYSSAPGQELAEFVHLVDTMHDAGIEVILDVVYNHTCEGGPDLPVELSWRGLAPDTYYLEPGHDLTGTGLTLDPRSLTVVRMVTDSLRHWATTLGVDGFRFDLASVLGRPGGGAFDAGSALLTAIAADPVLSRCKLIAEPWDATGEGYAVGRFGAQWAEWNDRFRDCVRDFWRGVGGVRELGYRLSGSEDLFGGTRGPWASVNFVTAHDGFTLRDVVTYANKHNEANGEKNRDGTDNNRSANYGVEGPTEDPGIAEIRARQARNIVATMLLATGTPMLLAGDELWRTQQGNNNAYCQDNPVSWVDWSGLTAPDDGGDSESARMLAFVRRTLAVRAESPALHQGEFFEGRAPVGGDGVADLVWFGPSGRPMTDADWFDADRRTLQMWLDGADVRGHSPIGGVLTDYSWLLVLHADPEPIEIVLPGAPYGEAYTPVLDTDGPTGAPVDPTPLSAGVEMTMPGRTLWLFRAHRTSEDDMHLKDGD</sequence>
<evidence type="ECO:0000259" key="5">
    <source>
        <dbReference type="SMART" id="SM00642"/>
    </source>
</evidence>
<keyword evidence="7" id="KW-1185">Reference proteome</keyword>
<name>A0A1H0RMU6_9ACTN</name>
<dbReference type="Gene3D" id="2.60.40.1180">
    <property type="entry name" value="Golgi alpha-mannosidase II"/>
    <property type="match status" value="1"/>
</dbReference>
<comment type="similarity">
    <text evidence="1">Belongs to the glycosyl hydrolase 13 family.</text>
</comment>
<keyword evidence="2" id="KW-0378">Hydrolase</keyword>
<dbReference type="InterPro" id="IPR013780">
    <property type="entry name" value="Glyco_hydro_b"/>
</dbReference>
<proteinExistence type="inferred from homology"/>
<evidence type="ECO:0000256" key="2">
    <source>
        <dbReference type="ARBA" id="ARBA00022801"/>
    </source>
</evidence>
<reference evidence="6 7" key="1">
    <citation type="submission" date="2016-10" db="EMBL/GenBank/DDBJ databases">
        <authorList>
            <person name="de Groot N.N."/>
        </authorList>
    </citation>
    <scope>NUCLEOTIDE SEQUENCE [LARGE SCALE GENOMIC DNA]</scope>
    <source>
        <strain evidence="7">P4-7,KCTC 19426,CECT 7604</strain>
    </source>
</reference>
<dbReference type="SUPFAM" id="SSF81296">
    <property type="entry name" value="E set domains"/>
    <property type="match status" value="1"/>
</dbReference>
<dbReference type="Pfam" id="PF02922">
    <property type="entry name" value="CBM_48"/>
    <property type="match status" value="1"/>
</dbReference>
<protein>
    <submittedName>
        <fullName evidence="6">Glycogen operon protein</fullName>
    </submittedName>
</protein>
<evidence type="ECO:0000256" key="1">
    <source>
        <dbReference type="ARBA" id="ARBA00008061"/>
    </source>
</evidence>
<gene>
    <name evidence="6" type="ORF">SAMN04515671_3665</name>
</gene>
<dbReference type="STRING" id="1090615.SAMN04515671_3665"/>
<feature type="domain" description="Glycosyl hydrolase family 13 catalytic" evidence="5">
    <location>
        <begin position="162"/>
        <end position="572"/>
    </location>
</feature>
<feature type="compositionally biased region" description="Pro residues" evidence="4">
    <location>
        <begin position="9"/>
        <end position="21"/>
    </location>
</feature>
<dbReference type="InterPro" id="IPR011837">
    <property type="entry name" value="Glycogen_debranch_GlgX"/>
</dbReference>
<dbReference type="SUPFAM" id="SSF51011">
    <property type="entry name" value="Glycosyl hydrolase domain"/>
    <property type="match status" value="1"/>
</dbReference>
<dbReference type="NCBIfam" id="TIGR02100">
    <property type="entry name" value="glgX_debranch"/>
    <property type="match status" value="1"/>
</dbReference>
<evidence type="ECO:0000313" key="6">
    <source>
        <dbReference type="EMBL" id="SDP30833.1"/>
    </source>
</evidence>
<dbReference type="RefSeq" id="WP_090478590.1">
    <property type="nucleotide sequence ID" value="NZ_LT629710.1"/>
</dbReference>
<keyword evidence="3" id="KW-0326">Glycosidase</keyword>
<dbReference type="SUPFAM" id="SSF51445">
    <property type="entry name" value="(Trans)glycosidases"/>
    <property type="match status" value="1"/>
</dbReference>
<dbReference type="GO" id="GO:0004135">
    <property type="term" value="F:amylo-alpha-1,6-glucosidase activity"/>
    <property type="evidence" value="ECO:0007669"/>
    <property type="project" value="InterPro"/>
</dbReference>
<dbReference type="PANTHER" id="PTHR43002">
    <property type="entry name" value="GLYCOGEN DEBRANCHING ENZYME"/>
    <property type="match status" value="1"/>
</dbReference>
<evidence type="ECO:0000256" key="3">
    <source>
        <dbReference type="ARBA" id="ARBA00023295"/>
    </source>
</evidence>
<dbReference type="Proteomes" id="UP000198741">
    <property type="component" value="Chromosome I"/>
</dbReference>
<dbReference type="GO" id="GO:0005980">
    <property type="term" value="P:glycogen catabolic process"/>
    <property type="evidence" value="ECO:0007669"/>
    <property type="project" value="InterPro"/>
</dbReference>
<feature type="region of interest" description="Disordered" evidence="4">
    <location>
        <begin position="1"/>
        <end position="33"/>
    </location>
</feature>
<dbReference type="Gene3D" id="3.20.20.80">
    <property type="entry name" value="Glycosidases"/>
    <property type="match status" value="1"/>
</dbReference>
<accession>A0A1H0RMU6</accession>
<evidence type="ECO:0000313" key="7">
    <source>
        <dbReference type="Proteomes" id="UP000198741"/>
    </source>
</evidence>
<dbReference type="CDD" id="cd02856">
    <property type="entry name" value="E_set_GDE_Isoamylase_N"/>
    <property type="match status" value="1"/>
</dbReference>
<dbReference type="Gene3D" id="2.60.40.10">
    <property type="entry name" value="Immunoglobulins"/>
    <property type="match status" value="1"/>
</dbReference>
<feature type="region of interest" description="Disordered" evidence="4">
    <location>
        <begin position="462"/>
        <end position="489"/>
    </location>
</feature>
<dbReference type="InterPro" id="IPR004193">
    <property type="entry name" value="Glyco_hydro_13_N"/>
</dbReference>
<evidence type="ECO:0000256" key="4">
    <source>
        <dbReference type="SAM" id="MobiDB-lite"/>
    </source>
</evidence>
<dbReference type="AlphaFoldDB" id="A0A1H0RMU6"/>
<dbReference type="OrthoDB" id="3236218at2"/>
<dbReference type="EMBL" id="LT629710">
    <property type="protein sequence ID" value="SDP30833.1"/>
    <property type="molecule type" value="Genomic_DNA"/>
</dbReference>
<dbReference type="SMART" id="SM00642">
    <property type="entry name" value="Aamy"/>
    <property type="match status" value="1"/>
</dbReference>
<feature type="compositionally biased region" description="Basic and acidic residues" evidence="4">
    <location>
        <begin position="462"/>
        <end position="474"/>
    </location>
</feature>
<organism evidence="6 7">
    <name type="scientific">Nakamurella panacisegetis</name>
    <dbReference type="NCBI Taxonomy" id="1090615"/>
    <lineage>
        <taxon>Bacteria</taxon>
        <taxon>Bacillati</taxon>
        <taxon>Actinomycetota</taxon>
        <taxon>Actinomycetes</taxon>
        <taxon>Nakamurellales</taxon>
        <taxon>Nakamurellaceae</taxon>
        <taxon>Nakamurella</taxon>
    </lineage>
</organism>
<dbReference type="InterPro" id="IPR044505">
    <property type="entry name" value="GlgX_Isoamylase_N_E_set"/>
</dbReference>
<dbReference type="InterPro" id="IPR014756">
    <property type="entry name" value="Ig_E-set"/>
</dbReference>
<dbReference type="CDD" id="cd11326">
    <property type="entry name" value="AmyAc_Glg_debranch"/>
    <property type="match status" value="1"/>
</dbReference>
<dbReference type="InterPro" id="IPR013783">
    <property type="entry name" value="Ig-like_fold"/>
</dbReference>